<keyword evidence="3" id="KW-1185">Reference proteome</keyword>
<proteinExistence type="predicted"/>
<name>A0A0B2B351_9ACTN</name>
<dbReference type="NCBIfam" id="TIGR01409">
    <property type="entry name" value="TAT_signal_seq"/>
    <property type="match status" value="1"/>
</dbReference>
<gene>
    <name evidence="2" type="ORF">CLV56_2140</name>
</gene>
<evidence type="ECO:0000313" key="3">
    <source>
        <dbReference type="Proteomes" id="UP000230842"/>
    </source>
</evidence>
<reference evidence="2 3" key="1">
    <citation type="submission" date="2017-11" db="EMBL/GenBank/DDBJ databases">
        <title>Genomic Encyclopedia of Archaeal and Bacterial Type Strains, Phase II (KMG-II): From Individual Species to Whole Genera.</title>
        <authorList>
            <person name="Goeker M."/>
        </authorList>
    </citation>
    <scope>NUCLEOTIDE SEQUENCE [LARGE SCALE GENOMIC DNA]</scope>
    <source>
        <strain evidence="2 3">DSM 27763</strain>
    </source>
</reference>
<dbReference type="EMBL" id="PGEZ01000001">
    <property type="protein sequence ID" value="PJJ57901.1"/>
    <property type="molecule type" value="Genomic_DNA"/>
</dbReference>
<dbReference type="RefSeq" id="WP_039363676.1">
    <property type="nucleotide sequence ID" value="NZ_PGEZ01000001.1"/>
</dbReference>
<comment type="caution">
    <text evidence="2">The sequence shown here is derived from an EMBL/GenBank/DDBJ whole genome shotgun (WGS) entry which is preliminary data.</text>
</comment>
<dbReference type="InterPro" id="IPR006311">
    <property type="entry name" value="TAT_signal"/>
</dbReference>
<dbReference type="PANTHER" id="PTHR31528:SF15">
    <property type="entry name" value="RIBOFLAVIN-BINDING PROTEIN RIBY"/>
    <property type="match status" value="1"/>
</dbReference>
<dbReference type="PROSITE" id="PS51318">
    <property type="entry name" value="TAT"/>
    <property type="match status" value="1"/>
</dbReference>
<sequence>MNRRPLTTAAAPMGRRRFLQLTGLAGLAVGAAPILSACGSDDSEASADGTKQVAMQLSWIKNVEFAGEYFAIENGYWADAGLEVELIAGGAAGTGTEAGLDTGKVWVGTSTPDFAAPAILQGLEAKTIAATYQRSPFCITSGVDNPISTPQDMVGKKIGVQDTNTLVFDALLASNGLTRDDMEIVSVQFDPTPLSKGEVDGWVSYVTNEPLSLAANGFPNTTMLFADNGLPLVGESILISQQAIDEERDLVKGYLLGLIKGWKDAISDHEGAAKLAVEKYGKDLNLDLQNQIDYNTAQSKLIQSDETAENGILTISDEKIAQNIEALATADIEIAAEDLFDMSLITEVYEENPDLI</sequence>
<dbReference type="PANTHER" id="PTHR31528">
    <property type="entry name" value="4-AMINO-5-HYDROXYMETHYL-2-METHYLPYRIMIDINE PHOSPHATE SYNTHASE THI11-RELATED"/>
    <property type="match status" value="1"/>
</dbReference>
<dbReference type="AlphaFoldDB" id="A0A0B2B351"/>
<dbReference type="GO" id="GO:0009228">
    <property type="term" value="P:thiamine biosynthetic process"/>
    <property type="evidence" value="ECO:0007669"/>
    <property type="project" value="InterPro"/>
</dbReference>
<protein>
    <submittedName>
        <fullName evidence="2">Secreted protein</fullName>
    </submittedName>
</protein>
<evidence type="ECO:0000259" key="1">
    <source>
        <dbReference type="Pfam" id="PF09084"/>
    </source>
</evidence>
<dbReference type="Gene3D" id="3.40.190.10">
    <property type="entry name" value="Periplasmic binding protein-like II"/>
    <property type="match status" value="2"/>
</dbReference>
<evidence type="ECO:0000313" key="2">
    <source>
        <dbReference type="EMBL" id="PJJ57901.1"/>
    </source>
</evidence>
<dbReference type="InterPro" id="IPR027939">
    <property type="entry name" value="NMT1/THI5"/>
</dbReference>
<dbReference type="SUPFAM" id="SSF53850">
    <property type="entry name" value="Periplasmic binding protein-like II"/>
    <property type="match status" value="1"/>
</dbReference>
<feature type="domain" description="SsuA/THI5-like" evidence="1">
    <location>
        <begin position="62"/>
        <end position="270"/>
    </location>
</feature>
<dbReference type="InterPro" id="IPR019546">
    <property type="entry name" value="TAT_signal_bac_arc"/>
</dbReference>
<organism evidence="2 3">
    <name type="scientific">Mumia flava</name>
    <dbReference type="NCBI Taxonomy" id="1348852"/>
    <lineage>
        <taxon>Bacteria</taxon>
        <taxon>Bacillati</taxon>
        <taxon>Actinomycetota</taxon>
        <taxon>Actinomycetes</taxon>
        <taxon>Propionibacteriales</taxon>
        <taxon>Nocardioidaceae</taxon>
        <taxon>Mumia</taxon>
    </lineage>
</organism>
<dbReference type="Proteomes" id="UP000230842">
    <property type="component" value="Unassembled WGS sequence"/>
</dbReference>
<dbReference type="Pfam" id="PF09084">
    <property type="entry name" value="NMT1"/>
    <property type="match status" value="1"/>
</dbReference>
<dbReference type="InterPro" id="IPR015168">
    <property type="entry name" value="SsuA/THI5"/>
</dbReference>
<accession>A0A0B2B351</accession>